<accession>A0A5S5C982</accession>
<dbReference type="PANTHER" id="PTHR30441">
    <property type="entry name" value="DUF748 DOMAIN-CONTAINING PROTEIN"/>
    <property type="match status" value="1"/>
</dbReference>
<feature type="region of interest" description="Disordered" evidence="1">
    <location>
        <begin position="529"/>
        <end position="549"/>
    </location>
</feature>
<comment type="caution">
    <text evidence="4">The sequence shown here is derived from an EMBL/GenBank/DDBJ whole genome shotgun (WGS) entry which is preliminary data.</text>
</comment>
<dbReference type="GO" id="GO:0090313">
    <property type="term" value="P:regulation of protein targeting to membrane"/>
    <property type="evidence" value="ECO:0007669"/>
    <property type="project" value="TreeGrafter"/>
</dbReference>
<dbReference type="InterPro" id="IPR052894">
    <property type="entry name" value="AsmA-related"/>
</dbReference>
<evidence type="ECO:0000256" key="1">
    <source>
        <dbReference type="SAM" id="MobiDB-lite"/>
    </source>
</evidence>
<protein>
    <submittedName>
        <fullName evidence="4">AsmA-like protein</fullName>
    </submittedName>
</protein>
<feature type="transmembrane region" description="Helical" evidence="2">
    <location>
        <begin position="7"/>
        <end position="26"/>
    </location>
</feature>
<organism evidence="4 5">
    <name type="scientific">Aquimarina intermedia</name>
    <dbReference type="NCBI Taxonomy" id="350814"/>
    <lineage>
        <taxon>Bacteria</taxon>
        <taxon>Pseudomonadati</taxon>
        <taxon>Bacteroidota</taxon>
        <taxon>Flavobacteriia</taxon>
        <taxon>Flavobacteriales</taxon>
        <taxon>Flavobacteriaceae</taxon>
        <taxon>Aquimarina</taxon>
    </lineage>
</organism>
<dbReference type="EMBL" id="VNHU01000002">
    <property type="protein sequence ID" value="TYP75965.1"/>
    <property type="molecule type" value="Genomic_DNA"/>
</dbReference>
<sequence>MKKALKIIGIVIVVIIIALISIPFLFKNTIKDKVRYAINREVNATVDFSDISLSLFRSFPQASVIVNELSIITAAPFAGDTLVFTDQLSLEMSVKELFKDASEPIAINQIKIDKAFINIKIDSLGRFNYDIAKKDSIVASQTPQDTQGKPFIFDLQNLEINSSRFVYDDQVAKTLFTLDSLQLTGSGDISEQQSEVTLEAYSKIAMAINGVEYLSNNNLALEAVVGIDLEKQRYTFKENTGYINQLPLTFDGYVEVHDKDTEVDIQFKTPSSDFKNFLAVIPQTYSKNLDGITTTGDFMVDGKVKGTVDETTIPTMDIKITSTNASFKYPDLPKSVRNINLKTSLMNTTGKVDDTYINLDQLVFTIDQDVFSAKGNFKNITKNMLVDMAVNGTLNLANLEQAYPIQLEEKLRGVVKANIITAFDMESLEKENYEKIKTSGKATLSNFEYTTPELPDAIKVNEALVNFKPGTITLDKMDIASGKSDIKATGTINNLLGFIFTEQKLKGNFNVQSNTFYVSDFMSQEEAASSTTKKAAEKESSSSSPSSSDFKIPSFLDATLAFTANTVVYDNLNLKNAKGVVKIKEETASLENVTSSLFDGVISLDGNVSTKSQTPTFGMKLNLDNIDIAKSFEGMELLRSLAPIAKALTGMLSTDLELKGNLTSDLSPQLNTLKGNALAEILNAKVNSSETKLLSKLDGALSFIDLDNLDLKDIKTALNFDDGKINVKPFNFEVKGIKITAQGNHSFTNEMNYTVALDLPAKYLGDDLGSTISQLSEEDLSKMTVALPIGISGNFSDPVINLNTKAAVKQLTQQIVATQKDKAKDKLVNKGKGVLSDVLGGASTKKDSTTSTPVKVEDKVKEAAKDILGGFFGKKKKKDTVKN</sequence>
<feature type="domain" description="AsmA" evidence="3">
    <location>
        <begin position="1"/>
        <end position="661"/>
    </location>
</feature>
<keyword evidence="2" id="KW-0472">Membrane</keyword>
<evidence type="ECO:0000313" key="4">
    <source>
        <dbReference type="EMBL" id="TYP75965.1"/>
    </source>
</evidence>
<evidence type="ECO:0000259" key="3">
    <source>
        <dbReference type="Pfam" id="PF05170"/>
    </source>
</evidence>
<gene>
    <name evidence="4" type="ORF">BD809_102178</name>
</gene>
<dbReference type="RefSeq" id="WP_148781577.1">
    <property type="nucleotide sequence ID" value="NZ_VNHU01000002.1"/>
</dbReference>
<evidence type="ECO:0000256" key="2">
    <source>
        <dbReference type="SAM" id="Phobius"/>
    </source>
</evidence>
<dbReference type="InterPro" id="IPR007844">
    <property type="entry name" value="AsmA"/>
</dbReference>
<reference evidence="4 5" key="1">
    <citation type="submission" date="2019-07" db="EMBL/GenBank/DDBJ databases">
        <title>Genomic Encyclopedia of Archaeal and Bacterial Type Strains, Phase II (KMG-II): from individual species to whole genera.</title>
        <authorList>
            <person name="Goeker M."/>
        </authorList>
    </citation>
    <scope>NUCLEOTIDE SEQUENCE [LARGE SCALE GENOMIC DNA]</scope>
    <source>
        <strain evidence="4 5">DSM 17527</strain>
    </source>
</reference>
<keyword evidence="2" id="KW-1133">Transmembrane helix</keyword>
<keyword evidence="5" id="KW-1185">Reference proteome</keyword>
<dbReference type="GO" id="GO:0005886">
    <property type="term" value="C:plasma membrane"/>
    <property type="evidence" value="ECO:0007669"/>
    <property type="project" value="TreeGrafter"/>
</dbReference>
<dbReference type="OrthoDB" id="596403at2"/>
<dbReference type="AlphaFoldDB" id="A0A5S5C982"/>
<dbReference type="Proteomes" id="UP000324376">
    <property type="component" value="Unassembled WGS sequence"/>
</dbReference>
<keyword evidence="2" id="KW-0812">Transmembrane</keyword>
<proteinExistence type="predicted"/>
<name>A0A5S5C982_9FLAO</name>
<dbReference type="Pfam" id="PF05170">
    <property type="entry name" value="AsmA"/>
    <property type="match status" value="1"/>
</dbReference>
<evidence type="ECO:0000313" key="5">
    <source>
        <dbReference type="Proteomes" id="UP000324376"/>
    </source>
</evidence>
<dbReference type="PANTHER" id="PTHR30441:SF8">
    <property type="entry name" value="DUF748 DOMAIN-CONTAINING PROTEIN"/>
    <property type="match status" value="1"/>
</dbReference>